<sequence length="77" mass="8845">MLLFLTDDWIYADDEADPLFPVIRLVSEHYIGGEDLKQFDWHLQGQPFADVRKQARTGRFKVGTMSHNGSGRGSYSR</sequence>
<evidence type="ECO:0000313" key="2">
    <source>
        <dbReference type="Proteomes" id="UP000321901"/>
    </source>
</evidence>
<name>A0A511Z9K5_9BACL</name>
<dbReference type="Proteomes" id="UP000321901">
    <property type="component" value="Unassembled WGS sequence"/>
</dbReference>
<protein>
    <submittedName>
        <fullName evidence="1">Uncharacterized protein</fullName>
    </submittedName>
</protein>
<comment type="caution">
    <text evidence="1">The sequence shown here is derived from an EMBL/GenBank/DDBJ whole genome shotgun (WGS) entry which is preliminary data.</text>
</comment>
<gene>
    <name evidence="1" type="ORF">SLU01_24510</name>
</gene>
<dbReference type="AlphaFoldDB" id="A0A511Z9K5"/>
<accession>A0A511Z9K5</accession>
<keyword evidence="2" id="KW-1185">Reference proteome</keyword>
<evidence type="ECO:0000313" key="1">
    <source>
        <dbReference type="EMBL" id="GEN84139.1"/>
    </source>
</evidence>
<dbReference type="EMBL" id="BJYL01000033">
    <property type="protein sequence ID" value="GEN84139.1"/>
    <property type="molecule type" value="Genomic_DNA"/>
</dbReference>
<proteinExistence type="predicted"/>
<organism evidence="1 2">
    <name type="scientific">Sporosarcina luteola</name>
    <dbReference type="NCBI Taxonomy" id="582850"/>
    <lineage>
        <taxon>Bacteria</taxon>
        <taxon>Bacillati</taxon>
        <taxon>Bacillota</taxon>
        <taxon>Bacilli</taxon>
        <taxon>Bacillales</taxon>
        <taxon>Caryophanaceae</taxon>
        <taxon>Sporosarcina</taxon>
    </lineage>
</organism>
<reference evidence="1 2" key="1">
    <citation type="submission" date="2019-07" db="EMBL/GenBank/DDBJ databases">
        <title>Whole genome shotgun sequence of Sporosarcina luteola NBRC 105378.</title>
        <authorList>
            <person name="Hosoyama A."/>
            <person name="Uohara A."/>
            <person name="Ohji S."/>
            <person name="Ichikawa N."/>
        </authorList>
    </citation>
    <scope>NUCLEOTIDE SEQUENCE [LARGE SCALE GENOMIC DNA]</scope>
    <source>
        <strain evidence="1 2">NBRC 105378</strain>
    </source>
</reference>